<reference evidence="1" key="1">
    <citation type="submission" date="2014-09" db="EMBL/GenBank/DDBJ databases">
        <authorList>
            <person name="Magalhaes I.L.F."/>
            <person name="Oliveira U."/>
            <person name="Santos F.R."/>
            <person name="Vidigal T.H.D.A."/>
            <person name="Brescovit A.D."/>
            <person name="Santos A.J."/>
        </authorList>
    </citation>
    <scope>NUCLEOTIDE SEQUENCE</scope>
    <source>
        <tissue evidence="1">Shoot tissue taken approximately 20 cm above the soil surface</tissue>
    </source>
</reference>
<protein>
    <submittedName>
        <fullName evidence="1">Uncharacterized protein</fullName>
    </submittedName>
</protein>
<organism evidence="1">
    <name type="scientific">Arundo donax</name>
    <name type="common">Giant reed</name>
    <name type="synonym">Donax arundinaceus</name>
    <dbReference type="NCBI Taxonomy" id="35708"/>
    <lineage>
        <taxon>Eukaryota</taxon>
        <taxon>Viridiplantae</taxon>
        <taxon>Streptophyta</taxon>
        <taxon>Embryophyta</taxon>
        <taxon>Tracheophyta</taxon>
        <taxon>Spermatophyta</taxon>
        <taxon>Magnoliopsida</taxon>
        <taxon>Liliopsida</taxon>
        <taxon>Poales</taxon>
        <taxon>Poaceae</taxon>
        <taxon>PACMAD clade</taxon>
        <taxon>Arundinoideae</taxon>
        <taxon>Arundineae</taxon>
        <taxon>Arundo</taxon>
    </lineage>
</organism>
<accession>A0A0A9C0C6</accession>
<sequence>MLPDIMATHCKPVLYSPAQEEHLPLLSHLTPPFIRLSMTHTKTVFPLD</sequence>
<name>A0A0A9C0C6_ARUDO</name>
<dbReference type="EMBL" id="GBRH01231035">
    <property type="protein sequence ID" value="JAD66860.1"/>
    <property type="molecule type" value="Transcribed_RNA"/>
</dbReference>
<dbReference type="AlphaFoldDB" id="A0A0A9C0C6"/>
<reference evidence="1" key="2">
    <citation type="journal article" date="2015" name="Data Brief">
        <title>Shoot transcriptome of the giant reed, Arundo donax.</title>
        <authorList>
            <person name="Barrero R.A."/>
            <person name="Guerrero F.D."/>
            <person name="Moolhuijzen P."/>
            <person name="Goolsby J.A."/>
            <person name="Tidwell J."/>
            <person name="Bellgard S.E."/>
            <person name="Bellgard M.I."/>
        </authorList>
    </citation>
    <scope>NUCLEOTIDE SEQUENCE</scope>
    <source>
        <tissue evidence="1">Shoot tissue taken approximately 20 cm above the soil surface</tissue>
    </source>
</reference>
<proteinExistence type="predicted"/>
<evidence type="ECO:0000313" key="1">
    <source>
        <dbReference type="EMBL" id="JAD66860.1"/>
    </source>
</evidence>